<keyword evidence="3" id="KW-0472">Membrane</keyword>
<keyword evidence="3" id="KW-1133">Transmembrane helix</keyword>
<reference evidence="5 6" key="2">
    <citation type="journal article" date="2008" name="Science">
        <title>Environmental genomics reveals a single-species ecosystem deep within Earth.</title>
        <authorList>
            <person name="Chivian D."/>
            <person name="Brodie E.L."/>
            <person name="Alm E.J."/>
            <person name="Culley D.E."/>
            <person name="Dehal P.S."/>
            <person name="Desantis T.Z."/>
            <person name="Gihring T.M."/>
            <person name="Lapidus A."/>
            <person name="Lin L.H."/>
            <person name="Lowry S.R."/>
            <person name="Moser D.P."/>
            <person name="Richardson P.M."/>
            <person name="Southam G."/>
            <person name="Wanger G."/>
            <person name="Pratt L.M."/>
            <person name="Andersen G.L."/>
            <person name="Hazen T.C."/>
            <person name="Brockman F.J."/>
            <person name="Arkin A.P."/>
            <person name="Onstott T.C."/>
        </authorList>
    </citation>
    <scope>NUCLEOTIDE SEQUENCE [LARGE SCALE GENOMIC DNA]</scope>
    <source>
        <strain evidence="5 6">MP104C</strain>
    </source>
</reference>
<dbReference type="GO" id="GO:0019867">
    <property type="term" value="C:outer membrane"/>
    <property type="evidence" value="ECO:0007669"/>
    <property type="project" value="InterPro"/>
</dbReference>
<proteinExistence type="predicted"/>
<dbReference type="GO" id="GO:0009254">
    <property type="term" value="P:peptidoglycan turnover"/>
    <property type="evidence" value="ECO:0007669"/>
    <property type="project" value="InterPro"/>
</dbReference>
<feature type="region of interest" description="Disordered" evidence="2">
    <location>
        <begin position="91"/>
        <end position="147"/>
    </location>
</feature>
<feature type="transmembrane region" description="Helical" evidence="3">
    <location>
        <begin position="48"/>
        <end position="69"/>
    </location>
</feature>
<dbReference type="Proteomes" id="UP000008544">
    <property type="component" value="Chromosome"/>
</dbReference>
<dbReference type="InterPro" id="IPR036908">
    <property type="entry name" value="RlpA-like_sf"/>
</dbReference>
<keyword evidence="3" id="KW-0812">Transmembrane</keyword>
<dbReference type="EMBL" id="CP000860">
    <property type="protein sequence ID" value="ACA58984.1"/>
    <property type="molecule type" value="Genomic_DNA"/>
</dbReference>
<evidence type="ECO:0000256" key="1">
    <source>
        <dbReference type="ARBA" id="ARBA00022729"/>
    </source>
</evidence>
<dbReference type="GO" id="GO:0004553">
    <property type="term" value="F:hydrolase activity, hydrolyzing O-glycosyl compounds"/>
    <property type="evidence" value="ECO:0007669"/>
    <property type="project" value="InterPro"/>
</dbReference>
<feature type="domain" description="3D" evidence="4">
    <location>
        <begin position="185"/>
        <end position="244"/>
    </location>
</feature>
<evidence type="ECO:0000313" key="5">
    <source>
        <dbReference type="EMBL" id="ACA58984.1"/>
    </source>
</evidence>
<feature type="compositionally biased region" description="Basic and acidic residues" evidence="2">
    <location>
        <begin position="114"/>
        <end position="126"/>
    </location>
</feature>
<name>B1I1R3_DESAP</name>
<dbReference type="RefSeq" id="WP_012301573.1">
    <property type="nucleotide sequence ID" value="NC_010424.1"/>
</dbReference>
<dbReference type="AlphaFoldDB" id="B1I1R3"/>
<gene>
    <name evidence="5" type="ordered locus">Daud_0438</name>
</gene>
<reference evidence="6" key="1">
    <citation type="submission" date="2007-10" db="EMBL/GenBank/DDBJ databases">
        <title>Complete sequence of chromosome of Desulforudis audaxviator MP104C.</title>
        <authorList>
            <person name="Copeland A."/>
            <person name="Lucas S."/>
            <person name="Lapidus A."/>
            <person name="Barry K."/>
            <person name="Glavina del Rio T."/>
            <person name="Dalin E."/>
            <person name="Tice H."/>
            <person name="Bruce D."/>
            <person name="Pitluck S."/>
            <person name="Lowry S.R."/>
            <person name="Larimer F."/>
            <person name="Land M.L."/>
            <person name="Hauser L."/>
            <person name="Kyrpides N."/>
            <person name="Ivanova N.N."/>
            <person name="Richardson P."/>
        </authorList>
    </citation>
    <scope>NUCLEOTIDE SEQUENCE [LARGE SCALE GENOMIC DNA]</scope>
    <source>
        <strain evidence="6">MP104C</strain>
    </source>
</reference>
<dbReference type="InterPro" id="IPR059180">
    <property type="entry name" value="3D_YorM"/>
</dbReference>
<dbReference type="eggNOG" id="COG3584">
    <property type="taxonomic scope" value="Bacteria"/>
</dbReference>
<evidence type="ECO:0000256" key="3">
    <source>
        <dbReference type="SAM" id="Phobius"/>
    </source>
</evidence>
<dbReference type="STRING" id="477974.Daud_0438"/>
<dbReference type="PANTHER" id="PTHR39160:SF4">
    <property type="entry name" value="RESUSCITATION-PROMOTING FACTOR RPFB"/>
    <property type="match status" value="1"/>
</dbReference>
<dbReference type="HOGENOM" id="CLU_1114393_0_0_9"/>
<dbReference type="Gene3D" id="2.40.40.10">
    <property type="entry name" value="RlpA-like domain"/>
    <property type="match status" value="1"/>
</dbReference>
<dbReference type="PANTHER" id="PTHR39160">
    <property type="entry name" value="CELL WALL-BINDING PROTEIN YOCH"/>
    <property type="match status" value="1"/>
</dbReference>
<keyword evidence="1" id="KW-0732">Signal</keyword>
<evidence type="ECO:0000259" key="4">
    <source>
        <dbReference type="Pfam" id="PF06725"/>
    </source>
</evidence>
<evidence type="ECO:0000313" key="6">
    <source>
        <dbReference type="Proteomes" id="UP000008544"/>
    </source>
</evidence>
<evidence type="ECO:0000256" key="2">
    <source>
        <dbReference type="SAM" id="MobiDB-lite"/>
    </source>
</evidence>
<sequence length="249" mass="26846">MVLSSTGWHTLTPRNRNTCARVSLTDGVPASAGRPAQDVKTSRGARGLLLISGLAVVFLLVCGTAFFGFGGTAGQPEPMVMAVAEAPADPLTRPADPLKRVPPGTPGGYPRVPRMPDRVDRSKEVDPGPLLETTTQQSARAERLETEPAARGGGRWLAMLATAYTPDCGNGDGYTATMTRPRIGVIAVDPLVIPYKTLVYIEKYGYFRAEDTGADIKGNRIDIYMETRAEALEFGRRWVDVKVIGKIEE</sequence>
<organism evidence="5 6">
    <name type="scientific">Desulforudis audaxviator (strain MP104C)</name>
    <dbReference type="NCBI Taxonomy" id="477974"/>
    <lineage>
        <taxon>Bacteria</taxon>
        <taxon>Bacillati</taxon>
        <taxon>Bacillota</taxon>
        <taxon>Clostridia</taxon>
        <taxon>Thermoanaerobacterales</taxon>
        <taxon>Candidatus Desulforudaceae</taxon>
        <taxon>Candidatus Desulforudis</taxon>
    </lineage>
</organism>
<dbReference type="InterPro" id="IPR051933">
    <property type="entry name" value="Resuscitation_pf_RpfB"/>
</dbReference>
<keyword evidence="6" id="KW-1185">Reference proteome</keyword>
<dbReference type="KEGG" id="dau:Daud_0438"/>
<protein>
    <submittedName>
        <fullName evidence="5">3D domain protein</fullName>
    </submittedName>
</protein>
<dbReference type="Pfam" id="PF06725">
    <property type="entry name" value="3D"/>
    <property type="match status" value="1"/>
</dbReference>
<accession>B1I1R3</accession>
<dbReference type="SUPFAM" id="SSF50685">
    <property type="entry name" value="Barwin-like endoglucanases"/>
    <property type="match status" value="1"/>
</dbReference>
<dbReference type="InterPro" id="IPR010611">
    <property type="entry name" value="3D_dom"/>
</dbReference>
<dbReference type="CDD" id="cd14667">
    <property type="entry name" value="3D_containing_proteins"/>
    <property type="match status" value="1"/>
</dbReference>